<dbReference type="SUPFAM" id="SSF46689">
    <property type="entry name" value="Homeodomain-like"/>
    <property type="match status" value="1"/>
</dbReference>
<proteinExistence type="inferred from homology"/>
<feature type="domain" description="Homeobox" evidence="6">
    <location>
        <begin position="42"/>
        <end position="56"/>
    </location>
</feature>
<dbReference type="InterPro" id="IPR009057">
    <property type="entry name" value="Homeodomain-like_sf"/>
</dbReference>
<dbReference type="PANTHER" id="PTHR24338:SF0">
    <property type="entry name" value="MUSCLE SEGMENTATION HOMEOBOX"/>
    <property type="match status" value="1"/>
</dbReference>
<sequence>MPFQRSCGLILSNQGGALEDNFVDCGLWQNMQQWQLQQPTAVKIWFQNRRAKAKRLQEAEIEKLKMAAVAHARPHGIYGPPHPASHLQFYQPHPAELLHQHHSLSALLNNRHPMSHLLPAGLSPPAGQPGHPNPNGSSPAPTSITRSPSPSSGVS</sequence>
<dbReference type="Gene3D" id="1.10.10.60">
    <property type="entry name" value="Homeodomain-like"/>
    <property type="match status" value="1"/>
</dbReference>
<evidence type="ECO:0000256" key="3">
    <source>
        <dbReference type="ARBA" id="ARBA00038425"/>
    </source>
</evidence>
<dbReference type="Proteomes" id="UP001367676">
    <property type="component" value="Unassembled WGS sequence"/>
</dbReference>
<protein>
    <recommendedName>
        <fullName evidence="6">Homeobox domain-containing protein</fullName>
    </recommendedName>
</protein>
<dbReference type="GO" id="GO:0005634">
    <property type="term" value="C:nucleus"/>
    <property type="evidence" value="ECO:0007669"/>
    <property type="project" value="UniProtKB-SubCell"/>
</dbReference>
<feature type="DNA-binding region" description="Homeobox" evidence="4">
    <location>
        <begin position="44"/>
        <end position="57"/>
    </location>
</feature>
<dbReference type="CDD" id="cd00086">
    <property type="entry name" value="homeodomain"/>
    <property type="match status" value="1"/>
</dbReference>
<keyword evidence="4" id="KW-0238">DNA-binding</keyword>
<keyword evidence="4" id="KW-0371">Homeobox</keyword>
<evidence type="ECO:0000313" key="7">
    <source>
        <dbReference type="EMBL" id="KAK7591260.1"/>
    </source>
</evidence>
<accession>A0AAN9THI1</accession>
<dbReference type="AlphaFoldDB" id="A0AAN9THI1"/>
<keyword evidence="8" id="KW-1185">Reference proteome</keyword>
<feature type="region of interest" description="Disordered" evidence="5">
    <location>
        <begin position="115"/>
        <end position="155"/>
    </location>
</feature>
<evidence type="ECO:0000256" key="2">
    <source>
        <dbReference type="ARBA" id="ARBA00022473"/>
    </source>
</evidence>
<dbReference type="GO" id="GO:0000981">
    <property type="term" value="F:DNA-binding transcription factor activity, RNA polymerase II-specific"/>
    <property type="evidence" value="ECO:0007669"/>
    <property type="project" value="TreeGrafter"/>
</dbReference>
<keyword evidence="2" id="KW-0217">Developmental protein</keyword>
<dbReference type="PANTHER" id="PTHR24338">
    <property type="entry name" value="HOMEOBOX PROTEIN MSX"/>
    <property type="match status" value="1"/>
</dbReference>
<reference evidence="7 8" key="1">
    <citation type="submission" date="2024-03" db="EMBL/GenBank/DDBJ databases">
        <title>Adaptation during the transition from Ophiocordyceps entomopathogen to insect associate is accompanied by gene loss and intensified selection.</title>
        <authorList>
            <person name="Ward C.M."/>
            <person name="Onetto C.A."/>
            <person name="Borneman A.R."/>
        </authorList>
    </citation>
    <scope>NUCLEOTIDE SEQUENCE [LARGE SCALE GENOMIC DNA]</scope>
    <source>
        <strain evidence="7">AWRI1</strain>
        <tissue evidence="7">Single Adult Female</tissue>
    </source>
</reference>
<evidence type="ECO:0000256" key="4">
    <source>
        <dbReference type="PROSITE-ProRule" id="PRU00108"/>
    </source>
</evidence>
<keyword evidence="4" id="KW-0539">Nucleus</keyword>
<dbReference type="EMBL" id="JBBCAQ010000022">
    <property type="protein sequence ID" value="KAK7591260.1"/>
    <property type="molecule type" value="Genomic_DNA"/>
</dbReference>
<dbReference type="InterPro" id="IPR050674">
    <property type="entry name" value="Msh_Homeobox_Regulators"/>
</dbReference>
<feature type="compositionally biased region" description="Low complexity" evidence="5">
    <location>
        <begin position="137"/>
        <end position="155"/>
    </location>
</feature>
<name>A0AAN9THI1_9HEMI</name>
<comment type="similarity">
    <text evidence="3">Belongs to the Msh homeobox family.</text>
</comment>
<comment type="subcellular location">
    <subcellularLocation>
        <location evidence="1 4">Nucleus</location>
    </subcellularLocation>
</comment>
<evidence type="ECO:0000313" key="8">
    <source>
        <dbReference type="Proteomes" id="UP001367676"/>
    </source>
</evidence>
<organism evidence="7 8">
    <name type="scientific">Parthenolecanium corni</name>
    <dbReference type="NCBI Taxonomy" id="536013"/>
    <lineage>
        <taxon>Eukaryota</taxon>
        <taxon>Metazoa</taxon>
        <taxon>Ecdysozoa</taxon>
        <taxon>Arthropoda</taxon>
        <taxon>Hexapoda</taxon>
        <taxon>Insecta</taxon>
        <taxon>Pterygota</taxon>
        <taxon>Neoptera</taxon>
        <taxon>Paraneoptera</taxon>
        <taxon>Hemiptera</taxon>
        <taxon>Sternorrhyncha</taxon>
        <taxon>Coccoidea</taxon>
        <taxon>Coccidae</taxon>
        <taxon>Parthenolecanium</taxon>
    </lineage>
</organism>
<evidence type="ECO:0000256" key="1">
    <source>
        <dbReference type="ARBA" id="ARBA00004123"/>
    </source>
</evidence>
<dbReference type="InterPro" id="IPR001356">
    <property type="entry name" value="HD"/>
</dbReference>
<dbReference type="PROSITE" id="PS50071">
    <property type="entry name" value="HOMEOBOX_2"/>
    <property type="match status" value="1"/>
</dbReference>
<dbReference type="GO" id="GO:0000977">
    <property type="term" value="F:RNA polymerase II transcription regulatory region sequence-specific DNA binding"/>
    <property type="evidence" value="ECO:0007669"/>
    <property type="project" value="TreeGrafter"/>
</dbReference>
<gene>
    <name evidence="7" type="ORF">V9T40_002873</name>
</gene>
<comment type="caution">
    <text evidence="7">The sequence shown here is derived from an EMBL/GenBank/DDBJ whole genome shotgun (WGS) entry which is preliminary data.</text>
</comment>
<evidence type="ECO:0000259" key="6">
    <source>
        <dbReference type="PROSITE" id="PS50071"/>
    </source>
</evidence>
<dbReference type="GO" id="GO:0048598">
    <property type="term" value="P:embryonic morphogenesis"/>
    <property type="evidence" value="ECO:0007669"/>
    <property type="project" value="TreeGrafter"/>
</dbReference>
<evidence type="ECO:0000256" key="5">
    <source>
        <dbReference type="SAM" id="MobiDB-lite"/>
    </source>
</evidence>